<dbReference type="RefSeq" id="WP_159483907.1">
    <property type="nucleotide sequence ID" value="NZ_BLIP01000001.1"/>
</dbReference>
<keyword evidence="2" id="KW-0732">Signal</keyword>
<protein>
    <recommendedName>
        <fullName evidence="7">Chaplin domain-containing protein</fullName>
    </recommendedName>
</protein>
<reference evidence="3 5" key="1">
    <citation type="submission" date="2019-12" db="EMBL/GenBank/DDBJ databases">
        <title>Whole genome shotgun sequence of Streptomyces libani subsp. libani NBRC 13452.</title>
        <authorList>
            <person name="Ichikawa N."/>
            <person name="Kimura A."/>
            <person name="Kitahashi Y."/>
            <person name="Komaki H."/>
            <person name="Tamura T."/>
        </authorList>
    </citation>
    <scope>NUCLEOTIDE SEQUENCE [LARGE SCALE GENOMIC DNA]</scope>
    <source>
        <strain evidence="3 5">NBRC 13452</strain>
    </source>
</reference>
<dbReference type="Proteomes" id="UP001210609">
    <property type="component" value="Chromosome"/>
</dbReference>
<proteinExistence type="predicted"/>
<dbReference type="AlphaFoldDB" id="A0A640TCD5"/>
<dbReference type="EMBL" id="BLIP01000001">
    <property type="protein sequence ID" value="GFE19956.1"/>
    <property type="molecule type" value="Genomic_DNA"/>
</dbReference>
<sequence>MKNSARVNVVMAGACGLLLAAGTFSPTLAWAESSGGDGVSNSDTVARFDARFRCAHRARFCINGPMLSGNPRRSQNVHVSGGTISNSGSPTNTNGNTNDDTGGTTGTATKSGNNEQHIHHHRE</sequence>
<feature type="compositionally biased region" description="Low complexity" evidence="1">
    <location>
        <begin position="80"/>
        <end position="114"/>
    </location>
</feature>
<feature type="region of interest" description="Disordered" evidence="1">
    <location>
        <begin position="64"/>
        <end position="123"/>
    </location>
</feature>
<evidence type="ECO:0000256" key="2">
    <source>
        <dbReference type="SAM" id="SignalP"/>
    </source>
</evidence>
<evidence type="ECO:0000313" key="6">
    <source>
        <dbReference type="Proteomes" id="UP001210609"/>
    </source>
</evidence>
<evidence type="ECO:0000313" key="5">
    <source>
        <dbReference type="Proteomes" id="UP000429552"/>
    </source>
</evidence>
<evidence type="ECO:0000313" key="3">
    <source>
        <dbReference type="EMBL" id="GFE19956.1"/>
    </source>
</evidence>
<evidence type="ECO:0000313" key="4">
    <source>
        <dbReference type="EMBL" id="WAT94812.1"/>
    </source>
</evidence>
<name>A0A640TCD5_STRNI</name>
<organism evidence="3 5">
    <name type="scientific">Streptomyces nigrescens</name>
    <dbReference type="NCBI Taxonomy" id="1920"/>
    <lineage>
        <taxon>Bacteria</taxon>
        <taxon>Bacillati</taxon>
        <taxon>Actinomycetota</taxon>
        <taxon>Actinomycetes</taxon>
        <taxon>Kitasatosporales</taxon>
        <taxon>Streptomycetaceae</taxon>
        <taxon>Streptomyces</taxon>
    </lineage>
</organism>
<feature type="chain" id="PRO_5024832798" description="Chaplin domain-containing protein" evidence="2">
    <location>
        <begin position="32"/>
        <end position="123"/>
    </location>
</feature>
<keyword evidence="6" id="KW-1185">Reference proteome</keyword>
<gene>
    <name evidence="3" type="ORF">Sliba_04090</name>
    <name evidence="4" type="ORF">STRLI_000482</name>
</gene>
<dbReference type="EMBL" id="CP114202">
    <property type="protein sequence ID" value="WAT94812.1"/>
    <property type="molecule type" value="Genomic_DNA"/>
</dbReference>
<evidence type="ECO:0008006" key="7">
    <source>
        <dbReference type="Google" id="ProtNLM"/>
    </source>
</evidence>
<accession>A0A640TCD5</accession>
<reference evidence="4 6" key="2">
    <citation type="submission" date="2022-12" db="EMBL/GenBank/DDBJ databases">
        <authorList>
            <person name="Ruckert C."/>
            <person name="Busche T."/>
            <person name="Kalinowski J."/>
            <person name="Wittmann C."/>
        </authorList>
    </citation>
    <scope>NUCLEOTIDE SEQUENCE [LARGE SCALE GENOMIC DNA]</scope>
    <source>
        <strain evidence="4 6">DSM 40555</strain>
    </source>
</reference>
<evidence type="ECO:0000256" key="1">
    <source>
        <dbReference type="SAM" id="MobiDB-lite"/>
    </source>
</evidence>
<feature type="signal peptide" evidence="2">
    <location>
        <begin position="1"/>
        <end position="31"/>
    </location>
</feature>
<dbReference type="Proteomes" id="UP000429552">
    <property type="component" value="Unassembled WGS sequence"/>
</dbReference>